<name>A0A1V0DY65_9CAUD</name>
<dbReference type="Proteomes" id="UP000224401">
    <property type="component" value="Segment"/>
</dbReference>
<protein>
    <submittedName>
        <fullName evidence="1">Uncharacterized protein</fullName>
    </submittedName>
</protein>
<reference evidence="1 2" key="1">
    <citation type="submission" date="2017-02" db="EMBL/GenBank/DDBJ databases">
        <title>A novel roseosiphophage isolated from the oligotrophic South China Sea.</title>
        <authorList>
            <person name="Yang Y."/>
            <person name="Cai L."/>
            <person name="Zhang R."/>
        </authorList>
    </citation>
    <scope>NUCLEOTIDE SEQUENCE [LARGE SCALE GENOMIC DNA]</scope>
</reference>
<evidence type="ECO:0000313" key="1">
    <source>
        <dbReference type="EMBL" id="ARB06102.1"/>
    </source>
</evidence>
<gene>
    <name evidence="1" type="ORF">vBDshSR5C_48</name>
</gene>
<keyword evidence="2" id="KW-1185">Reference proteome</keyword>
<evidence type="ECO:0000313" key="2">
    <source>
        <dbReference type="Proteomes" id="UP000224401"/>
    </source>
</evidence>
<sequence>MFDQFQEAMDHEFNAQFDDVRERFAATELDAYHEGYCDYCNACDEDGEEPLEFDAWKASLNTPRAAPSGWGAVALDDEIPF</sequence>
<accession>A0A1V0DY65</accession>
<organism evidence="1 2">
    <name type="scientific">Dinoroseobacter phage vB_DshS-R5C</name>
    <dbReference type="NCBI Taxonomy" id="1965368"/>
    <lineage>
        <taxon>Viruses</taxon>
        <taxon>Duplodnaviria</taxon>
        <taxon>Heunggongvirae</taxon>
        <taxon>Uroviricota</taxon>
        <taxon>Caudoviricetes</taxon>
        <taxon>Nanhaivirus</taxon>
        <taxon>Nanhaivirus D5C</taxon>
    </lineage>
</organism>
<dbReference type="EMBL" id="KY606587">
    <property type="protein sequence ID" value="ARB06102.1"/>
    <property type="molecule type" value="Genomic_DNA"/>
</dbReference>
<proteinExistence type="predicted"/>